<keyword evidence="6" id="KW-1185">Reference proteome</keyword>
<dbReference type="PANTHER" id="PTHR47518:SF8">
    <property type="entry name" value="G PROTEIN-COUPLED RECEPTOR"/>
    <property type="match status" value="1"/>
</dbReference>
<feature type="transmembrane region" description="Helical" evidence="5">
    <location>
        <begin position="170"/>
        <end position="187"/>
    </location>
</feature>
<evidence type="ECO:0000256" key="3">
    <source>
        <dbReference type="ARBA" id="ARBA00022989"/>
    </source>
</evidence>
<comment type="subcellular location">
    <subcellularLocation>
        <location evidence="1">Membrane</location>
        <topology evidence="1">Multi-pass membrane protein</topology>
    </subcellularLocation>
</comment>
<dbReference type="WBParaSite" id="Csp11.Scaffold282.g731.t1">
    <property type="protein sequence ID" value="Csp11.Scaffold282.g731.t1"/>
    <property type="gene ID" value="Csp11.Scaffold282.g731"/>
</dbReference>
<feature type="transmembrane region" description="Helical" evidence="5">
    <location>
        <begin position="20"/>
        <end position="44"/>
    </location>
</feature>
<keyword evidence="3 5" id="KW-1133">Transmembrane helix</keyword>
<dbReference type="GO" id="GO:0016020">
    <property type="term" value="C:membrane"/>
    <property type="evidence" value="ECO:0007669"/>
    <property type="project" value="UniProtKB-SubCell"/>
</dbReference>
<evidence type="ECO:0000256" key="2">
    <source>
        <dbReference type="ARBA" id="ARBA00022692"/>
    </source>
</evidence>
<evidence type="ECO:0000313" key="6">
    <source>
        <dbReference type="Proteomes" id="UP000095282"/>
    </source>
</evidence>
<dbReference type="AlphaFoldDB" id="A0A1I7SY81"/>
<evidence type="ECO:0000256" key="5">
    <source>
        <dbReference type="SAM" id="Phobius"/>
    </source>
</evidence>
<accession>A0A1I7SY81</accession>
<dbReference type="InterPro" id="IPR019408">
    <property type="entry name" value="7TM_GPCR_serpentine_rcpt_Srab"/>
</dbReference>
<evidence type="ECO:0000313" key="7">
    <source>
        <dbReference type="WBParaSite" id="Csp11.Scaffold282.g731.t1"/>
    </source>
</evidence>
<dbReference type="Pfam" id="PF10292">
    <property type="entry name" value="7TM_GPCR_Srab"/>
    <property type="match status" value="1"/>
</dbReference>
<dbReference type="PANTHER" id="PTHR47518">
    <property type="entry name" value="SERPENTINE RECEPTOR CLASS EPSILON-13-RELATED"/>
    <property type="match status" value="1"/>
</dbReference>
<dbReference type="Proteomes" id="UP000095282">
    <property type="component" value="Unplaced"/>
</dbReference>
<evidence type="ECO:0000256" key="4">
    <source>
        <dbReference type="ARBA" id="ARBA00023136"/>
    </source>
</evidence>
<dbReference type="InterPro" id="IPR052854">
    <property type="entry name" value="Serpentine_rcpt_epsilon"/>
</dbReference>
<keyword evidence="4 5" id="KW-0472">Membrane</keyword>
<name>A0A1I7SY81_9PELO</name>
<reference evidence="7" key="1">
    <citation type="submission" date="2016-11" db="UniProtKB">
        <authorList>
            <consortium name="WormBaseParasite"/>
        </authorList>
    </citation>
    <scope>IDENTIFICATION</scope>
</reference>
<feature type="transmembrane region" description="Helical" evidence="5">
    <location>
        <begin position="56"/>
        <end position="82"/>
    </location>
</feature>
<proteinExistence type="predicted"/>
<dbReference type="eggNOG" id="ENOG502RR55">
    <property type="taxonomic scope" value="Eukaryota"/>
</dbReference>
<sequence>MNRSWEEIFKENCGPNRLRILSISTSVALIPLTFLYLTAVSIFFKKRKMFHPLFSFCFLVLLLLYLISSIFLTIRNVTFSIYGDNEKMDRISDLVVMNSEKFYMAVNFFIPPMIAIGIIERIFATTLSRSYEKSRPWTVLGFGLVAASLLVYLEFSNRHALMATISTRHIQVLFAILCSCSLFILLWKNWSKSKSGRAKSALSERYQVNENLKALRIQIPVVCIDTAIQIMFLSTEYVWRIAQVLNLNRCYDDDVYLIKFAALRLLGFILQYFIPFIVLFHTSFICCNSLRRRPVKRPTGVSPSPGTIAAVGTIRNVIGITLTAAEYGPAGQEAHFRNLYAQWN</sequence>
<keyword evidence="2 5" id="KW-0812">Transmembrane</keyword>
<feature type="transmembrane region" description="Helical" evidence="5">
    <location>
        <begin position="262"/>
        <end position="287"/>
    </location>
</feature>
<dbReference type="STRING" id="1561998.A0A1I7SY81"/>
<protein>
    <submittedName>
        <fullName evidence="7">G_PROTEIN_RECEP_F1_2 domain-containing protein</fullName>
    </submittedName>
</protein>
<evidence type="ECO:0000256" key="1">
    <source>
        <dbReference type="ARBA" id="ARBA00004141"/>
    </source>
</evidence>
<feature type="transmembrane region" description="Helical" evidence="5">
    <location>
        <begin position="136"/>
        <end position="155"/>
    </location>
</feature>
<organism evidence="6 7">
    <name type="scientific">Caenorhabditis tropicalis</name>
    <dbReference type="NCBI Taxonomy" id="1561998"/>
    <lineage>
        <taxon>Eukaryota</taxon>
        <taxon>Metazoa</taxon>
        <taxon>Ecdysozoa</taxon>
        <taxon>Nematoda</taxon>
        <taxon>Chromadorea</taxon>
        <taxon>Rhabditida</taxon>
        <taxon>Rhabditina</taxon>
        <taxon>Rhabditomorpha</taxon>
        <taxon>Rhabditoidea</taxon>
        <taxon>Rhabditidae</taxon>
        <taxon>Peloderinae</taxon>
        <taxon>Caenorhabditis</taxon>
    </lineage>
</organism>
<feature type="transmembrane region" description="Helical" evidence="5">
    <location>
        <begin position="102"/>
        <end position="124"/>
    </location>
</feature>